<keyword evidence="6" id="KW-0072">Autophagy</keyword>
<evidence type="ECO:0000313" key="10">
    <source>
        <dbReference type="EMBL" id="OJJ44239.1"/>
    </source>
</evidence>
<accession>A0A1L9SAV0</accession>
<feature type="compositionally biased region" description="Low complexity" evidence="8">
    <location>
        <begin position="311"/>
        <end position="328"/>
    </location>
</feature>
<dbReference type="Gene3D" id="1.10.10.2570">
    <property type="match status" value="1"/>
</dbReference>
<feature type="compositionally biased region" description="Basic residues" evidence="8">
    <location>
        <begin position="232"/>
        <end position="244"/>
    </location>
</feature>
<keyword evidence="5" id="KW-0653">Protein transport</keyword>
<evidence type="ECO:0000256" key="1">
    <source>
        <dbReference type="ARBA" id="ARBA00004329"/>
    </source>
</evidence>
<keyword evidence="11" id="KW-1185">Reference proteome</keyword>
<comment type="similarity">
    <text evidence="2">Belongs to the ATG29 family.</text>
</comment>
<dbReference type="InterPro" id="IPR039113">
    <property type="entry name" value="ATG29"/>
</dbReference>
<proteinExistence type="inferred from homology"/>
<evidence type="ECO:0000256" key="2">
    <source>
        <dbReference type="ARBA" id="ARBA00010082"/>
    </source>
</evidence>
<comment type="function">
    <text evidence="7">Plays a role in autophagy. Functions at the preautophagosomal structure (PAS) in order to form normal autophagosomes under starvation conditions. Also plays a role in mitophagy and regulation of filamentous growth.</text>
</comment>
<organism evidence="10 11">
    <name type="scientific">Penicilliopsis zonata CBS 506.65</name>
    <dbReference type="NCBI Taxonomy" id="1073090"/>
    <lineage>
        <taxon>Eukaryota</taxon>
        <taxon>Fungi</taxon>
        <taxon>Dikarya</taxon>
        <taxon>Ascomycota</taxon>
        <taxon>Pezizomycotina</taxon>
        <taxon>Eurotiomycetes</taxon>
        <taxon>Eurotiomycetidae</taxon>
        <taxon>Eurotiales</taxon>
        <taxon>Aspergillaceae</taxon>
        <taxon>Penicilliopsis</taxon>
    </lineage>
</organism>
<dbReference type="AlphaFoldDB" id="A0A1L9SAV0"/>
<dbReference type="InterPro" id="IPR040666">
    <property type="entry name" value="Atg29_N"/>
</dbReference>
<keyword evidence="4" id="KW-0813">Transport</keyword>
<evidence type="ECO:0000256" key="8">
    <source>
        <dbReference type="SAM" id="MobiDB-lite"/>
    </source>
</evidence>
<evidence type="ECO:0000259" key="9">
    <source>
        <dbReference type="Pfam" id="PF18388"/>
    </source>
</evidence>
<feature type="compositionally biased region" description="Polar residues" evidence="8">
    <location>
        <begin position="121"/>
        <end position="160"/>
    </location>
</feature>
<dbReference type="RefSeq" id="XP_022578749.1">
    <property type="nucleotide sequence ID" value="XM_022723686.1"/>
</dbReference>
<dbReference type="GeneID" id="34610151"/>
<feature type="region of interest" description="Disordered" evidence="8">
    <location>
        <begin position="89"/>
        <end position="386"/>
    </location>
</feature>
<evidence type="ECO:0000256" key="5">
    <source>
        <dbReference type="ARBA" id="ARBA00022927"/>
    </source>
</evidence>
<dbReference type="OrthoDB" id="21072at2759"/>
<dbReference type="EMBL" id="KV878348">
    <property type="protein sequence ID" value="OJJ44239.1"/>
    <property type="molecule type" value="Genomic_DNA"/>
</dbReference>
<dbReference type="GO" id="GO:0015031">
    <property type="term" value="P:protein transport"/>
    <property type="evidence" value="ECO:0007669"/>
    <property type="project" value="UniProtKB-KW"/>
</dbReference>
<feature type="compositionally biased region" description="Polar residues" evidence="8">
    <location>
        <begin position="371"/>
        <end position="386"/>
    </location>
</feature>
<reference evidence="11" key="1">
    <citation type="journal article" date="2017" name="Genome Biol.">
        <title>Comparative genomics reveals high biological diversity and specific adaptations in the industrially and medically important fungal genus Aspergillus.</title>
        <authorList>
            <person name="de Vries R.P."/>
            <person name="Riley R."/>
            <person name="Wiebenga A."/>
            <person name="Aguilar-Osorio G."/>
            <person name="Amillis S."/>
            <person name="Uchima C.A."/>
            <person name="Anderluh G."/>
            <person name="Asadollahi M."/>
            <person name="Askin M."/>
            <person name="Barry K."/>
            <person name="Battaglia E."/>
            <person name="Bayram O."/>
            <person name="Benocci T."/>
            <person name="Braus-Stromeyer S.A."/>
            <person name="Caldana C."/>
            <person name="Canovas D."/>
            <person name="Cerqueira G.C."/>
            <person name="Chen F."/>
            <person name="Chen W."/>
            <person name="Choi C."/>
            <person name="Clum A."/>
            <person name="Dos Santos R.A."/>
            <person name="Damasio A.R."/>
            <person name="Diallinas G."/>
            <person name="Emri T."/>
            <person name="Fekete E."/>
            <person name="Flipphi M."/>
            <person name="Freyberg S."/>
            <person name="Gallo A."/>
            <person name="Gournas C."/>
            <person name="Habgood R."/>
            <person name="Hainaut M."/>
            <person name="Harispe M.L."/>
            <person name="Henrissat B."/>
            <person name="Hilden K.S."/>
            <person name="Hope R."/>
            <person name="Hossain A."/>
            <person name="Karabika E."/>
            <person name="Karaffa L."/>
            <person name="Karanyi Z."/>
            <person name="Krasevec N."/>
            <person name="Kuo A."/>
            <person name="Kusch H."/>
            <person name="LaButti K."/>
            <person name="Lagendijk E.L."/>
            <person name="Lapidus A."/>
            <person name="Levasseur A."/>
            <person name="Lindquist E."/>
            <person name="Lipzen A."/>
            <person name="Logrieco A.F."/>
            <person name="MacCabe A."/>
            <person name="Maekelae M.R."/>
            <person name="Malavazi I."/>
            <person name="Melin P."/>
            <person name="Meyer V."/>
            <person name="Mielnichuk N."/>
            <person name="Miskei M."/>
            <person name="Molnar A.P."/>
            <person name="Mule G."/>
            <person name="Ngan C.Y."/>
            <person name="Orejas M."/>
            <person name="Orosz E."/>
            <person name="Ouedraogo J.P."/>
            <person name="Overkamp K.M."/>
            <person name="Park H.-S."/>
            <person name="Perrone G."/>
            <person name="Piumi F."/>
            <person name="Punt P.J."/>
            <person name="Ram A.F."/>
            <person name="Ramon A."/>
            <person name="Rauscher S."/>
            <person name="Record E."/>
            <person name="Riano-Pachon D.M."/>
            <person name="Robert V."/>
            <person name="Roehrig J."/>
            <person name="Ruller R."/>
            <person name="Salamov A."/>
            <person name="Salih N.S."/>
            <person name="Samson R.A."/>
            <person name="Sandor E."/>
            <person name="Sanguinetti M."/>
            <person name="Schuetze T."/>
            <person name="Sepcic K."/>
            <person name="Shelest E."/>
            <person name="Sherlock G."/>
            <person name="Sophianopoulou V."/>
            <person name="Squina F.M."/>
            <person name="Sun H."/>
            <person name="Susca A."/>
            <person name="Todd R.B."/>
            <person name="Tsang A."/>
            <person name="Unkles S.E."/>
            <person name="van de Wiele N."/>
            <person name="van Rossen-Uffink D."/>
            <person name="Oliveira J.V."/>
            <person name="Vesth T.C."/>
            <person name="Visser J."/>
            <person name="Yu J.-H."/>
            <person name="Zhou M."/>
            <person name="Andersen M.R."/>
            <person name="Archer D.B."/>
            <person name="Baker S.E."/>
            <person name="Benoit I."/>
            <person name="Brakhage A.A."/>
            <person name="Braus G.H."/>
            <person name="Fischer R."/>
            <person name="Frisvad J.C."/>
            <person name="Goldman G.H."/>
            <person name="Houbraken J."/>
            <person name="Oakley B."/>
            <person name="Pocsi I."/>
            <person name="Scazzocchio C."/>
            <person name="Seiboth B."/>
            <person name="vanKuyk P.A."/>
            <person name="Wortman J."/>
            <person name="Dyer P.S."/>
            <person name="Grigoriev I.V."/>
        </authorList>
    </citation>
    <scope>NUCLEOTIDE SEQUENCE [LARGE SCALE GENOMIC DNA]</scope>
    <source>
        <strain evidence="11">CBS 506.65</strain>
    </source>
</reference>
<name>A0A1L9SAV0_9EURO</name>
<feature type="compositionally biased region" description="Basic and acidic residues" evidence="8">
    <location>
        <begin position="176"/>
        <end position="194"/>
    </location>
</feature>
<dbReference type="GO" id="GO:0000407">
    <property type="term" value="C:phagophore assembly site"/>
    <property type="evidence" value="ECO:0007669"/>
    <property type="project" value="UniProtKB-SubCell"/>
</dbReference>
<feature type="compositionally biased region" description="Low complexity" evidence="8">
    <location>
        <begin position="101"/>
        <end position="111"/>
    </location>
</feature>
<evidence type="ECO:0000256" key="4">
    <source>
        <dbReference type="ARBA" id="ARBA00022448"/>
    </source>
</evidence>
<feature type="compositionally biased region" description="Low complexity" evidence="8">
    <location>
        <begin position="353"/>
        <end position="366"/>
    </location>
</feature>
<sequence>MAAASQHGNVNYTVFIRLPIPRGDFVDPPPIEWNVAKDQALWDILSRPSKGDDVDWKALADNFDVTLQFLLQQAAWLYDQQLSKVRAQMRKVGSTQPNAPSPTGGSVSGSTALGGQPAKGTLSSGQRVSSRLASYQKEASSQRAAGIHRTSSTSTVNQLRGTRETSRNNTPTVEVADPKWESAGRRPSATRREQAAVAQFHRSPTLEEEDLSSSSSSKESSSDSENEISGRRGARFKRFGKFSIHRPGLRDDQDDDVDESPAFLPMTYEPTPSGRESLGQDPNATLRLEAQRPPIHKRRTADRPPPPLHKSTTADSSTSSVSSGVPVSHPRGDHPRRTNQIAGVPSPRRTAELSRLSSRRSVASGRDVSDDTPSMGSSFSDLDDASVTQSALEEALMSNMQHGGMASRMSTISQALRSRYL</sequence>
<dbReference type="PANTHER" id="PTHR40012:SF1">
    <property type="entry name" value="AUTOPHAGY-RELATED PROTEIN 29"/>
    <property type="match status" value="1"/>
</dbReference>
<dbReference type="PANTHER" id="PTHR40012">
    <property type="entry name" value="AUTOPHAGY-RELATED PROTEIN 29"/>
    <property type="match status" value="1"/>
</dbReference>
<gene>
    <name evidence="10" type="ORF">ASPZODRAFT_135026</name>
</gene>
<dbReference type="Pfam" id="PF18388">
    <property type="entry name" value="ATG29_N"/>
    <property type="match status" value="1"/>
</dbReference>
<evidence type="ECO:0000256" key="6">
    <source>
        <dbReference type="ARBA" id="ARBA00023006"/>
    </source>
</evidence>
<evidence type="ECO:0000256" key="3">
    <source>
        <dbReference type="ARBA" id="ARBA00013784"/>
    </source>
</evidence>
<dbReference type="FunFam" id="1.10.10.2570:FF:000001">
    <property type="entry name" value="Autophagy-related protein 29"/>
    <property type="match status" value="1"/>
</dbReference>
<dbReference type="GO" id="GO:0000045">
    <property type="term" value="P:autophagosome assembly"/>
    <property type="evidence" value="ECO:0007669"/>
    <property type="project" value="InterPro"/>
</dbReference>
<dbReference type="STRING" id="1073090.A0A1L9SAV0"/>
<dbReference type="VEuPathDB" id="FungiDB:ASPZODRAFT_135026"/>
<protein>
    <recommendedName>
        <fullName evidence="3">Autophagy-related protein 29</fullName>
    </recommendedName>
</protein>
<evidence type="ECO:0000313" key="11">
    <source>
        <dbReference type="Proteomes" id="UP000184188"/>
    </source>
</evidence>
<dbReference type="Proteomes" id="UP000184188">
    <property type="component" value="Unassembled WGS sequence"/>
</dbReference>
<comment type="subcellular location">
    <subcellularLocation>
        <location evidence="1">Preautophagosomal structure</location>
    </subcellularLocation>
</comment>
<evidence type="ECO:0000256" key="7">
    <source>
        <dbReference type="ARBA" id="ARBA00060351"/>
    </source>
</evidence>
<dbReference type="InterPro" id="IPR039362">
    <property type="entry name" value="ATG29_sf"/>
</dbReference>
<feature type="domain" description="Atg29 N-terminal" evidence="9">
    <location>
        <begin position="12"/>
        <end position="65"/>
    </location>
</feature>